<feature type="region of interest" description="Disordered" evidence="6">
    <location>
        <begin position="1"/>
        <end position="81"/>
    </location>
</feature>
<evidence type="ECO:0000259" key="8">
    <source>
        <dbReference type="Pfam" id="PF06271"/>
    </source>
</evidence>
<evidence type="ECO:0000256" key="1">
    <source>
        <dbReference type="ARBA" id="ARBA00004651"/>
    </source>
</evidence>
<keyword evidence="2" id="KW-1003">Cell membrane</keyword>
<evidence type="ECO:0000256" key="6">
    <source>
        <dbReference type="SAM" id="MobiDB-lite"/>
    </source>
</evidence>
<dbReference type="PANTHER" id="PTHR36115">
    <property type="entry name" value="PROLINE-RICH ANTIGEN HOMOLOG-RELATED"/>
    <property type="match status" value="1"/>
</dbReference>
<keyword evidence="4 7" id="KW-1133">Transmembrane helix</keyword>
<evidence type="ECO:0000256" key="7">
    <source>
        <dbReference type="SAM" id="Phobius"/>
    </source>
</evidence>
<organism evidence="9 10">
    <name type="scientific">Microbispora bryophytorum subsp. camponoti</name>
    <dbReference type="NCBI Taxonomy" id="1677852"/>
    <lineage>
        <taxon>Bacteria</taxon>
        <taxon>Bacillati</taxon>
        <taxon>Actinomycetota</taxon>
        <taxon>Actinomycetes</taxon>
        <taxon>Streptosporangiales</taxon>
        <taxon>Streptosporangiaceae</taxon>
        <taxon>Microbispora</taxon>
    </lineage>
</organism>
<dbReference type="PANTHER" id="PTHR36115:SF6">
    <property type="entry name" value="PROLINE-RICH ANTIGEN HOMOLOG"/>
    <property type="match status" value="1"/>
</dbReference>
<gene>
    <name evidence="9" type="ORF">IEQ31_06565</name>
</gene>
<keyword evidence="10" id="KW-1185">Reference proteome</keyword>
<evidence type="ECO:0000313" key="10">
    <source>
        <dbReference type="Proteomes" id="UP000653231"/>
    </source>
</evidence>
<name>A0ABR8L0C2_9ACTN</name>
<dbReference type="Pfam" id="PF06271">
    <property type="entry name" value="RDD"/>
    <property type="match status" value="1"/>
</dbReference>
<evidence type="ECO:0000313" key="9">
    <source>
        <dbReference type="EMBL" id="MBD3142845.1"/>
    </source>
</evidence>
<evidence type="ECO:0000256" key="5">
    <source>
        <dbReference type="ARBA" id="ARBA00023136"/>
    </source>
</evidence>
<sequence length="250" mass="26029">MTYGNDPGYNPGGNPQNQPGPQGGYPPPQGGYPPPQGGYPPPQGGYPPPPQGGYPQGGGYPPPQGSYPAPPAGDQYGGQYGNQYGNQYGGQYGNQYGGYPAPEFAHWGLRIGATLIDGLIVGVPTWILSIIGSALSAGSVDEETGQVGSGFGIGLLLSLVALVVCIGLALWLKHKEGTTGQTVGKKVVGIQTVKEQTGEYIGFGMAVVRGICHIVDGLPCYVGYLWPLWDAKRQTFADKIVGTVVVRAPR</sequence>
<accession>A0ABR8L0C2</accession>
<feature type="transmembrane region" description="Helical" evidence="7">
    <location>
        <begin position="151"/>
        <end position="172"/>
    </location>
</feature>
<dbReference type="EMBL" id="JACXRZ010000004">
    <property type="protein sequence ID" value="MBD3142845.1"/>
    <property type="molecule type" value="Genomic_DNA"/>
</dbReference>
<comment type="subcellular location">
    <subcellularLocation>
        <location evidence="1">Cell membrane</location>
        <topology evidence="1">Multi-pass membrane protein</topology>
    </subcellularLocation>
</comment>
<evidence type="ECO:0000256" key="2">
    <source>
        <dbReference type="ARBA" id="ARBA00022475"/>
    </source>
</evidence>
<evidence type="ECO:0000256" key="4">
    <source>
        <dbReference type="ARBA" id="ARBA00022989"/>
    </source>
</evidence>
<feature type="transmembrane region" description="Helical" evidence="7">
    <location>
        <begin position="119"/>
        <end position="139"/>
    </location>
</feature>
<proteinExistence type="predicted"/>
<feature type="compositionally biased region" description="Pro residues" evidence="6">
    <location>
        <begin position="60"/>
        <end position="71"/>
    </location>
</feature>
<feature type="compositionally biased region" description="Pro residues" evidence="6">
    <location>
        <begin position="24"/>
        <end position="52"/>
    </location>
</feature>
<feature type="domain" description="RDD" evidence="8">
    <location>
        <begin position="105"/>
        <end position="241"/>
    </location>
</feature>
<dbReference type="Proteomes" id="UP000653231">
    <property type="component" value="Unassembled WGS sequence"/>
</dbReference>
<dbReference type="InterPro" id="IPR010432">
    <property type="entry name" value="RDD"/>
</dbReference>
<feature type="compositionally biased region" description="Low complexity" evidence="6">
    <location>
        <begin position="1"/>
        <end position="20"/>
    </location>
</feature>
<evidence type="ECO:0000256" key="3">
    <source>
        <dbReference type="ARBA" id="ARBA00022692"/>
    </source>
</evidence>
<reference evidence="9 10" key="1">
    <citation type="submission" date="2020-09" db="EMBL/GenBank/DDBJ databases">
        <title>Actinomycete isolated from the Camponotus japonicus Mayr.</title>
        <authorList>
            <person name="Gong X."/>
        </authorList>
    </citation>
    <scope>NUCLEOTIDE SEQUENCE [LARGE SCALE GENOMIC DNA]</scope>
    <source>
        <strain evidence="9 10">2C-HV3</strain>
    </source>
</reference>
<protein>
    <submittedName>
        <fullName evidence="9">RDD family protein</fullName>
    </submittedName>
</protein>
<keyword evidence="3 7" id="KW-0812">Transmembrane</keyword>
<keyword evidence="5 7" id="KW-0472">Membrane</keyword>
<comment type="caution">
    <text evidence="9">The sequence shown here is derived from an EMBL/GenBank/DDBJ whole genome shotgun (WGS) entry which is preliminary data.</text>
</comment>
<dbReference type="InterPro" id="IPR051791">
    <property type="entry name" value="Pra-immunoreactive"/>
</dbReference>